<organism evidence="1 2">
    <name type="scientific">Rhizophagus irregularis</name>
    <dbReference type="NCBI Taxonomy" id="588596"/>
    <lineage>
        <taxon>Eukaryota</taxon>
        <taxon>Fungi</taxon>
        <taxon>Fungi incertae sedis</taxon>
        <taxon>Mucoromycota</taxon>
        <taxon>Glomeromycotina</taxon>
        <taxon>Glomeromycetes</taxon>
        <taxon>Glomerales</taxon>
        <taxon>Glomeraceae</taxon>
        <taxon>Rhizophagus</taxon>
    </lineage>
</organism>
<evidence type="ECO:0000313" key="2">
    <source>
        <dbReference type="Proteomes" id="UP000684084"/>
    </source>
</evidence>
<dbReference type="VEuPathDB" id="FungiDB:RhiirFUN_026519"/>
<proteinExistence type="predicted"/>
<dbReference type="OrthoDB" id="2418851at2759"/>
<accession>A0A915ZHV1</accession>
<protein>
    <submittedName>
        <fullName evidence="1">Uncharacterized protein</fullName>
    </submittedName>
</protein>
<sequence length="174" mass="20104">MAEDSIIINEELVEEWPIQNIAKFGKNLTASEIRYYLEFQEYPNTSETGFASIFNVSGWDEDEARKAFALTNIQYSYGGNGTIRTVKNCEFFPNISVIKEQRECLSVKVCQYASKELVDIGHTSVDFSTPLFENMFNANEEFHKKLHFVFLPRRMNINVAILTKMENDVTVDQF</sequence>
<dbReference type="EMBL" id="CAGKOT010000034">
    <property type="protein sequence ID" value="CAB5374996.1"/>
    <property type="molecule type" value="Genomic_DNA"/>
</dbReference>
<name>A0A915ZHV1_9GLOM</name>
<reference evidence="1" key="1">
    <citation type="submission" date="2020-05" db="EMBL/GenBank/DDBJ databases">
        <authorList>
            <person name="Rincon C."/>
            <person name="Sanders R I."/>
            <person name="Robbins C."/>
            <person name="Chaturvedi A."/>
        </authorList>
    </citation>
    <scope>NUCLEOTIDE SEQUENCE</scope>
    <source>
        <strain evidence="1">CHB12</strain>
    </source>
</reference>
<gene>
    <name evidence="1" type="ORF">CHRIB12_LOCUS14665</name>
</gene>
<dbReference type="Proteomes" id="UP000684084">
    <property type="component" value="Unassembled WGS sequence"/>
</dbReference>
<dbReference type="AlphaFoldDB" id="A0A915ZHV1"/>
<evidence type="ECO:0000313" key="1">
    <source>
        <dbReference type="EMBL" id="CAB5374996.1"/>
    </source>
</evidence>
<comment type="caution">
    <text evidence="1">The sequence shown here is derived from an EMBL/GenBank/DDBJ whole genome shotgun (WGS) entry which is preliminary data.</text>
</comment>